<dbReference type="InterPro" id="IPR006691">
    <property type="entry name" value="GyrA/parC_rep"/>
</dbReference>
<dbReference type="EMBL" id="LQQU01000007">
    <property type="protein sequence ID" value="KZE34456.1"/>
    <property type="molecule type" value="Genomic_DNA"/>
</dbReference>
<dbReference type="InterPro" id="IPR013758">
    <property type="entry name" value="Topo_IIA_A/C_ab"/>
</dbReference>
<name>A0A163DD94_9NEIS</name>
<feature type="region of interest" description="Disordered" evidence="9">
    <location>
        <begin position="1"/>
        <end position="32"/>
    </location>
</feature>
<keyword evidence="6 7" id="KW-0413">Isomerase</keyword>
<keyword evidence="12" id="KW-1185">Reference proteome</keyword>
<dbReference type="NCBIfam" id="NF004044">
    <property type="entry name" value="PRK05561.1"/>
    <property type="match status" value="1"/>
</dbReference>
<dbReference type="SUPFAM" id="SSF101904">
    <property type="entry name" value="GyrA/ParC C-terminal domain-like"/>
    <property type="match status" value="1"/>
</dbReference>
<dbReference type="FunFam" id="1.10.268.10:FF:000001">
    <property type="entry name" value="DNA gyrase subunit A"/>
    <property type="match status" value="1"/>
</dbReference>
<accession>A0A163DD94</accession>
<dbReference type="PROSITE" id="PS52040">
    <property type="entry name" value="TOPO_IIA"/>
    <property type="match status" value="1"/>
</dbReference>
<dbReference type="GO" id="GO:0019897">
    <property type="term" value="C:extrinsic component of plasma membrane"/>
    <property type="evidence" value="ECO:0007669"/>
    <property type="project" value="UniProtKB-UniRule"/>
</dbReference>
<gene>
    <name evidence="7" type="primary">parC</name>
    <name evidence="11" type="ORF">AVW16_06150</name>
</gene>
<comment type="caution">
    <text evidence="11">The sequence shown here is derived from an EMBL/GenBank/DDBJ whole genome shotgun (WGS) entry which is preliminary data.</text>
</comment>
<dbReference type="CDD" id="cd00187">
    <property type="entry name" value="TOP4c"/>
    <property type="match status" value="1"/>
</dbReference>
<evidence type="ECO:0000259" key="10">
    <source>
        <dbReference type="PROSITE" id="PS52040"/>
    </source>
</evidence>
<dbReference type="GO" id="GO:0005694">
    <property type="term" value="C:chromosome"/>
    <property type="evidence" value="ECO:0007669"/>
    <property type="project" value="InterPro"/>
</dbReference>
<dbReference type="HAMAP" id="MF_00936">
    <property type="entry name" value="ParC_type1"/>
    <property type="match status" value="1"/>
</dbReference>
<comment type="catalytic activity">
    <reaction evidence="1 7 8">
        <text>ATP-dependent breakage, passage and rejoining of double-stranded DNA.</text>
        <dbReference type="EC" id="5.6.2.2"/>
    </reaction>
</comment>
<feature type="site" description="Interaction with DNA" evidence="7">
    <location>
        <position position="67"/>
    </location>
</feature>
<comment type="subcellular location">
    <subcellularLocation>
        <location evidence="7">Cell membrane</location>
        <topology evidence="7">Peripheral membrane protein</topology>
    </subcellularLocation>
</comment>
<evidence type="ECO:0000256" key="1">
    <source>
        <dbReference type="ARBA" id="ARBA00000185"/>
    </source>
</evidence>
<dbReference type="InterPro" id="IPR002205">
    <property type="entry name" value="Topo_IIA_dom_A"/>
</dbReference>
<feature type="site" description="Interaction with DNA" evidence="7">
    <location>
        <position position="105"/>
    </location>
</feature>
<evidence type="ECO:0000256" key="5">
    <source>
        <dbReference type="ARBA" id="ARBA00023136"/>
    </source>
</evidence>
<dbReference type="Pfam" id="PF00521">
    <property type="entry name" value="DNA_topoisoIV"/>
    <property type="match status" value="1"/>
</dbReference>
<dbReference type="GO" id="GO:0005524">
    <property type="term" value="F:ATP binding"/>
    <property type="evidence" value="ECO:0007669"/>
    <property type="project" value="InterPro"/>
</dbReference>
<dbReference type="InterPro" id="IPR013757">
    <property type="entry name" value="Topo_IIA_A_a_sf"/>
</dbReference>
<evidence type="ECO:0000256" key="2">
    <source>
        <dbReference type="ARBA" id="ARBA00022475"/>
    </source>
</evidence>
<comment type="function">
    <text evidence="7">Topoisomerase IV is essential for chromosome segregation. It relaxes supercoiled DNA. Performs the decatenation events required during the replication of a circular DNA molecule.</text>
</comment>
<dbReference type="GO" id="GO:0003918">
    <property type="term" value="F:DNA topoisomerase type II (double strand cut, ATP-hydrolyzing) activity"/>
    <property type="evidence" value="ECO:0007669"/>
    <property type="project" value="UniProtKB-UniRule"/>
</dbReference>
<evidence type="ECO:0000256" key="4">
    <source>
        <dbReference type="ARBA" id="ARBA00023125"/>
    </source>
</evidence>
<evidence type="ECO:0000256" key="6">
    <source>
        <dbReference type="ARBA" id="ARBA00023235"/>
    </source>
</evidence>
<organism evidence="11 12">
    <name type="scientific">Crenobacter luteus</name>
    <dbReference type="NCBI Taxonomy" id="1452487"/>
    <lineage>
        <taxon>Bacteria</taxon>
        <taxon>Pseudomonadati</taxon>
        <taxon>Pseudomonadota</taxon>
        <taxon>Betaproteobacteria</taxon>
        <taxon>Neisseriales</taxon>
        <taxon>Neisseriaceae</taxon>
        <taxon>Crenobacter</taxon>
    </lineage>
</organism>
<feature type="site" description="Interaction with DNA" evidence="7">
    <location>
        <position position="103"/>
    </location>
</feature>
<dbReference type="OrthoDB" id="9806486at2"/>
<reference evidence="12" key="1">
    <citation type="submission" date="2016-01" db="EMBL/GenBank/DDBJ databases">
        <title>Draft genome of Chromobacterium sp. F49.</title>
        <authorList>
            <person name="Hong K.W."/>
        </authorList>
    </citation>
    <scope>NUCLEOTIDE SEQUENCE [LARGE SCALE GENOMIC DNA]</scope>
    <source>
        <strain evidence="12">CN10</strain>
    </source>
</reference>
<protein>
    <recommendedName>
        <fullName evidence="7">DNA topoisomerase 4 subunit A</fullName>
        <ecNumber evidence="7">5.6.2.2</ecNumber>
    </recommendedName>
    <alternativeName>
        <fullName evidence="7">Topoisomerase IV subunit A</fullName>
    </alternativeName>
</protein>
<dbReference type="Pfam" id="PF03989">
    <property type="entry name" value="DNA_gyraseA_C"/>
    <property type="match status" value="2"/>
</dbReference>
<dbReference type="Gene3D" id="3.30.1360.40">
    <property type="match status" value="1"/>
</dbReference>
<dbReference type="GO" id="GO:0007059">
    <property type="term" value="P:chromosome segregation"/>
    <property type="evidence" value="ECO:0007669"/>
    <property type="project" value="UniProtKB-UniRule"/>
</dbReference>
<feature type="domain" description="Topo IIA-type catalytic" evidence="10">
    <location>
        <begin position="59"/>
        <end position="547"/>
    </location>
</feature>
<dbReference type="PANTHER" id="PTHR43493">
    <property type="entry name" value="DNA GYRASE/TOPOISOMERASE SUBUNIT A"/>
    <property type="match status" value="1"/>
</dbReference>
<feature type="compositionally biased region" description="Low complexity" evidence="9">
    <location>
        <begin position="8"/>
        <end position="17"/>
    </location>
</feature>
<evidence type="ECO:0000256" key="3">
    <source>
        <dbReference type="ARBA" id="ARBA00023029"/>
    </source>
</evidence>
<keyword evidence="2 7" id="KW-1003">Cell membrane</keyword>
<sequence length="786" mass="84562">MNSPDFLTDTPDAAAGTTPPPTAPAAPDTEGGDDWIALDTYAERAYLEYAMSVVKGRALPEVADGQKPVQRRILYAMREMGLAAGAKPVKSARVVGEILGKYHPHGDSSAYEALVRMAQDFTLRYPLIDGQGNFGSRDGDGAAAMRYTEARLTPIADLLLSELHMGTVDFVPNYDGAFEEPKLLPARLPMVLLNGASGIAVGLATEIPPHNLKEVAAAAVALMNNPALSTAELMAHLPGPDFPGGGQIITPGDDILAAYESGKGSVRVRAKWEVEKLARGQWRVIVTELPPGASAQKVLAEIEEATNPKLKPGKKVLSQEQQNLKKLMLDTLDRVRDESDGESPVRLVFEPKSSRQDPDEFMNLLLAQTSLEGNVSLNLVMIGLDGRPGQKGLKSILQDWIDFRVDTVTRRLAHRLAEVDRRIHILEGRMVAFIHIDEVIRVIRESDEPKPDLMRAFGLTDVQADDILEIRLRQLARLEGFKLEKELSTLREERDGLRHLLGDEAAKRALIVAEIEADAAKYGDARRTEIRAAERATLTQTVADEPVTVILSQKGWVRARSGHNLDLSTLAFKDGDGLAAAVETRTVWPVIVLDSKGRAYTLDAADIPTGRGDGVPVTSLAELQDGAKVAQILAAPPEARFVLTHSGGYGYIGKVADMVGRNKAGKTYIALEAGEALLPPLPLPAAADPASLRLVVASSAGRLLAFPLSELKELGKGRGLMLIKLEAGETLAAAGLADGDRVVATFVGARGRVADESVPLTDFDGERGRRGKPHGRKGTLAAFRSA</sequence>
<dbReference type="GO" id="GO:0009330">
    <property type="term" value="C:DNA topoisomerase type II (double strand cut, ATP-hydrolyzing) complex"/>
    <property type="evidence" value="ECO:0007669"/>
    <property type="project" value="UniProtKB-ARBA"/>
</dbReference>
<feature type="region of interest" description="Disordered" evidence="9">
    <location>
        <begin position="765"/>
        <end position="786"/>
    </location>
</feature>
<feature type="active site" description="O-(5'-phospho-DNA)-tyrosine intermediate" evidence="7 8">
    <location>
        <position position="147"/>
    </location>
</feature>
<feature type="site" description="Transition state stabilizer" evidence="7">
    <location>
        <position position="146"/>
    </location>
</feature>
<dbReference type="STRING" id="1452487.AVW16_06150"/>
<dbReference type="Gene3D" id="3.90.199.10">
    <property type="entry name" value="Topoisomerase II, domain 5"/>
    <property type="match status" value="1"/>
</dbReference>
<dbReference type="GO" id="GO:0003677">
    <property type="term" value="F:DNA binding"/>
    <property type="evidence" value="ECO:0007669"/>
    <property type="project" value="UniProtKB-UniRule"/>
</dbReference>
<dbReference type="EC" id="5.6.2.2" evidence="7"/>
<dbReference type="Gene3D" id="2.120.10.90">
    <property type="entry name" value="DNA gyrase/topoisomerase IV, subunit A, C-terminal"/>
    <property type="match status" value="1"/>
</dbReference>
<dbReference type="NCBIfam" id="TIGR01062">
    <property type="entry name" value="parC_Gneg"/>
    <property type="match status" value="1"/>
</dbReference>
<evidence type="ECO:0000313" key="11">
    <source>
        <dbReference type="EMBL" id="KZE34456.1"/>
    </source>
</evidence>
<dbReference type="AlphaFoldDB" id="A0A163DD94"/>
<evidence type="ECO:0000313" key="12">
    <source>
        <dbReference type="Proteomes" id="UP000076625"/>
    </source>
</evidence>
<comment type="similarity">
    <text evidence="7">Belongs to the type II topoisomerase GyrA/ParC subunit family. ParC type 1 subfamily.</text>
</comment>
<dbReference type="GO" id="GO:0006265">
    <property type="term" value="P:DNA topological change"/>
    <property type="evidence" value="ECO:0007669"/>
    <property type="project" value="UniProtKB-UniRule"/>
</dbReference>
<evidence type="ECO:0000256" key="7">
    <source>
        <dbReference type="HAMAP-Rule" id="MF_00936"/>
    </source>
</evidence>
<keyword evidence="4 7" id="KW-0238">DNA-binding</keyword>
<dbReference type="GO" id="GO:0005737">
    <property type="term" value="C:cytoplasm"/>
    <property type="evidence" value="ECO:0007669"/>
    <property type="project" value="TreeGrafter"/>
</dbReference>
<dbReference type="InterPro" id="IPR005742">
    <property type="entry name" value="TopoIV_A_Gneg"/>
</dbReference>
<evidence type="ECO:0000256" key="9">
    <source>
        <dbReference type="SAM" id="MobiDB-lite"/>
    </source>
</evidence>
<dbReference type="InterPro" id="IPR013760">
    <property type="entry name" value="Topo_IIA-like_dom_sf"/>
</dbReference>
<dbReference type="PANTHER" id="PTHR43493:SF1">
    <property type="entry name" value="DNA TOPOISOMERASE 4 SUBUNIT A"/>
    <property type="match status" value="1"/>
</dbReference>
<proteinExistence type="inferred from homology"/>
<evidence type="ECO:0000256" key="8">
    <source>
        <dbReference type="PROSITE-ProRule" id="PRU01384"/>
    </source>
</evidence>
<dbReference type="InterPro" id="IPR050220">
    <property type="entry name" value="Type_II_DNA_Topoisomerases"/>
</dbReference>
<keyword evidence="3 7" id="KW-0799">Topoisomerase</keyword>
<dbReference type="SUPFAM" id="SSF56719">
    <property type="entry name" value="Type II DNA topoisomerase"/>
    <property type="match status" value="1"/>
</dbReference>
<dbReference type="Gene3D" id="1.10.268.10">
    <property type="entry name" value="Topoisomerase, domain 3"/>
    <property type="match status" value="1"/>
</dbReference>
<dbReference type="InterPro" id="IPR035516">
    <property type="entry name" value="Gyrase/topoIV_suA_C"/>
</dbReference>
<comment type="subunit">
    <text evidence="7">Heterotetramer composed of ParC and ParE.</text>
</comment>
<dbReference type="SMART" id="SM00434">
    <property type="entry name" value="TOP4c"/>
    <property type="match status" value="1"/>
</dbReference>
<dbReference type="RefSeq" id="WP_066610077.1">
    <property type="nucleotide sequence ID" value="NZ_LQQU01000007.1"/>
</dbReference>
<dbReference type="Proteomes" id="UP000076625">
    <property type="component" value="Unassembled WGS sequence"/>
</dbReference>
<keyword evidence="5 7" id="KW-0472">Membrane</keyword>